<dbReference type="AlphaFoldDB" id="A0A397SN12"/>
<accession>A0A397SN12</accession>
<dbReference type="OrthoDB" id="2441719at2759"/>
<evidence type="ECO:0000259" key="1">
    <source>
        <dbReference type="PROSITE" id="PS50011"/>
    </source>
</evidence>
<dbReference type="PROSITE" id="PS50011">
    <property type="entry name" value="PROTEIN_KINASE_DOM"/>
    <property type="match status" value="1"/>
</dbReference>
<evidence type="ECO:0000313" key="2">
    <source>
        <dbReference type="EMBL" id="RIA85996.1"/>
    </source>
</evidence>
<sequence length="112" mass="12454">MSLEFLSKDSNYCHKDFHTGNILNKVYDEGNHFIIPVISDFGLSCPANQSPEDKVIYGVLPFITSEVLRDGEFTKAADIYGFGMLMLKIIISEAPLLIGIMTFTSLDICKGE</sequence>
<dbReference type="Gene3D" id="1.10.510.10">
    <property type="entry name" value="Transferase(Phosphotransferase) domain 1"/>
    <property type="match status" value="1"/>
</dbReference>
<comment type="caution">
    <text evidence="2">The sequence shown here is derived from an EMBL/GenBank/DDBJ whole genome shotgun (WGS) entry which is preliminary data.</text>
</comment>
<dbReference type="Pfam" id="PF00069">
    <property type="entry name" value="Pkinase"/>
    <property type="match status" value="1"/>
</dbReference>
<dbReference type="EMBL" id="QKYT01000391">
    <property type="protein sequence ID" value="RIA85996.1"/>
    <property type="molecule type" value="Genomic_DNA"/>
</dbReference>
<evidence type="ECO:0000313" key="3">
    <source>
        <dbReference type="Proteomes" id="UP000265703"/>
    </source>
</evidence>
<dbReference type="InterPro" id="IPR000719">
    <property type="entry name" value="Prot_kinase_dom"/>
</dbReference>
<gene>
    <name evidence="2" type="ORF">C1645_741178</name>
</gene>
<organism evidence="2 3">
    <name type="scientific">Glomus cerebriforme</name>
    <dbReference type="NCBI Taxonomy" id="658196"/>
    <lineage>
        <taxon>Eukaryota</taxon>
        <taxon>Fungi</taxon>
        <taxon>Fungi incertae sedis</taxon>
        <taxon>Mucoromycota</taxon>
        <taxon>Glomeromycotina</taxon>
        <taxon>Glomeromycetes</taxon>
        <taxon>Glomerales</taxon>
        <taxon>Glomeraceae</taxon>
        <taxon>Glomus</taxon>
    </lineage>
</organism>
<reference evidence="2 3" key="1">
    <citation type="submission" date="2018-06" db="EMBL/GenBank/DDBJ databases">
        <title>Comparative genomics reveals the genomic features of Rhizophagus irregularis, R. cerebriforme, R. diaphanum and Gigaspora rosea, and their symbiotic lifestyle signature.</title>
        <authorList>
            <person name="Morin E."/>
            <person name="San Clemente H."/>
            <person name="Chen E.C.H."/>
            <person name="De La Providencia I."/>
            <person name="Hainaut M."/>
            <person name="Kuo A."/>
            <person name="Kohler A."/>
            <person name="Murat C."/>
            <person name="Tang N."/>
            <person name="Roy S."/>
            <person name="Loubradou J."/>
            <person name="Henrissat B."/>
            <person name="Grigoriev I.V."/>
            <person name="Corradi N."/>
            <person name="Roux C."/>
            <person name="Martin F.M."/>
        </authorList>
    </citation>
    <scope>NUCLEOTIDE SEQUENCE [LARGE SCALE GENOMIC DNA]</scope>
    <source>
        <strain evidence="2 3">DAOM 227022</strain>
    </source>
</reference>
<feature type="domain" description="Protein kinase" evidence="1">
    <location>
        <begin position="1"/>
        <end position="112"/>
    </location>
</feature>
<keyword evidence="3" id="KW-1185">Reference proteome</keyword>
<proteinExistence type="predicted"/>
<name>A0A397SN12_9GLOM</name>
<dbReference type="Proteomes" id="UP000265703">
    <property type="component" value="Unassembled WGS sequence"/>
</dbReference>
<dbReference type="GO" id="GO:0004672">
    <property type="term" value="F:protein kinase activity"/>
    <property type="evidence" value="ECO:0007669"/>
    <property type="project" value="InterPro"/>
</dbReference>
<dbReference type="SUPFAM" id="SSF56112">
    <property type="entry name" value="Protein kinase-like (PK-like)"/>
    <property type="match status" value="1"/>
</dbReference>
<dbReference type="InterPro" id="IPR011009">
    <property type="entry name" value="Kinase-like_dom_sf"/>
</dbReference>
<protein>
    <recommendedName>
        <fullName evidence="1">Protein kinase domain-containing protein</fullName>
    </recommendedName>
</protein>
<dbReference type="GO" id="GO:0005524">
    <property type="term" value="F:ATP binding"/>
    <property type="evidence" value="ECO:0007669"/>
    <property type="project" value="InterPro"/>
</dbReference>